<protein>
    <recommendedName>
        <fullName evidence="3">Capsule polysaccharide biosynthesis protein</fullName>
    </recommendedName>
</protein>
<dbReference type="AlphaFoldDB" id="A0A6A6PGR0"/>
<dbReference type="Pfam" id="PF05704">
    <property type="entry name" value="Caps_synth"/>
    <property type="match status" value="1"/>
</dbReference>
<dbReference type="GeneID" id="54475981"/>
<proteinExistence type="predicted"/>
<name>A0A6A6PGR0_9PEZI</name>
<evidence type="ECO:0000313" key="1">
    <source>
        <dbReference type="EMBL" id="KAF2478921.1"/>
    </source>
</evidence>
<dbReference type="SUPFAM" id="SSF53448">
    <property type="entry name" value="Nucleotide-diphospho-sugar transferases"/>
    <property type="match status" value="1"/>
</dbReference>
<reference evidence="1" key="1">
    <citation type="journal article" date="2020" name="Stud. Mycol.">
        <title>101 Dothideomycetes genomes: a test case for predicting lifestyles and emergence of pathogens.</title>
        <authorList>
            <person name="Haridas S."/>
            <person name="Albert R."/>
            <person name="Binder M."/>
            <person name="Bloem J."/>
            <person name="Labutti K."/>
            <person name="Salamov A."/>
            <person name="Andreopoulos B."/>
            <person name="Baker S."/>
            <person name="Barry K."/>
            <person name="Bills G."/>
            <person name="Bluhm B."/>
            <person name="Cannon C."/>
            <person name="Castanera R."/>
            <person name="Culley D."/>
            <person name="Daum C."/>
            <person name="Ezra D."/>
            <person name="Gonzalez J."/>
            <person name="Henrissat B."/>
            <person name="Kuo A."/>
            <person name="Liang C."/>
            <person name="Lipzen A."/>
            <person name="Lutzoni F."/>
            <person name="Magnuson J."/>
            <person name="Mondo S."/>
            <person name="Nolan M."/>
            <person name="Ohm R."/>
            <person name="Pangilinan J."/>
            <person name="Park H.-J."/>
            <person name="Ramirez L."/>
            <person name="Alfaro M."/>
            <person name="Sun H."/>
            <person name="Tritt A."/>
            <person name="Yoshinaga Y."/>
            <person name="Zwiers L.-H."/>
            <person name="Turgeon B."/>
            <person name="Goodwin S."/>
            <person name="Spatafora J."/>
            <person name="Crous P."/>
            <person name="Grigoriev I."/>
        </authorList>
    </citation>
    <scope>NUCLEOTIDE SEQUENCE</scope>
    <source>
        <strain evidence="1">CBS 113389</strain>
    </source>
</reference>
<gene>
    <name evidence="1" type="ORF">BDY17DRAFT_306039</name>
</gene>
<dbReference type="InterPro" id="IPR029044">
    <property type="entry name" value="Nucleotide-diphossugar_trans"/>
</dbReference>
<dbReference type="Proteomes" id="UP000799767">
    <property type="component" value="Unassembled WGS sequence"/>
</dbReference>
<keyword evidence="2" id="KW-1185">Reference proteome</keyword>
<accession>A0A6A6PGR0</accession>
<evidence type="ECO:0000313" key="2">
    <source>
        <dbReference type="Proteomes" id="UP000799767"/>
    </source>
</evidence>
<dbReference type="RefSeq" id="XP_033585491.1">
    <property type="nucleotide sequence ID" value="XM_033734979.1"/>
</dbReference>
<sequence>MTNRQFAIPQEFADQLRFREASDDRGSDEILYSLFRYRPVTSEKNVWAFWHSGISAMPKWCQRNVVDWIRILDRSWTVRVLDAVPTSANYMLHYVPADSLNEAMVKGTMAGLYSGPHSADLLRGACLLHHGGVFMDVGCILIRHLDRICWKQLGDPASPFQASTPLMYGLVMANHFVASRKGDPFIERWHKLFTHLWKDRTNFQGLGADPLLAFAQNASFDDSHASDFHWDFKVSAQDVYQYITQVICWQRVCMLEDPNDGFDGPEYWKNNILVWNVLQENWGGEATVGFAGSGEKMFDLLSLRLDSDPESPEYKEAYDLVWRLLTRSSMQKVTHGKDLTNSIHLGALWDENPGMDCQPGTFAELLRYGTVHFEQTRESIVYVTAPAPPEILKKGLLEP</sequence>
<dbReference type="EMBL" id="MU001643">
    <property type="protein sequence ID" value="KAF2478921.1"/>
    <property type="molecule type" value="Genomic_DNA"/>
</dbReference>
<organism evidence="1 2">
    <name type="scientific">Neohortaea acidophila</name>
    <dbReference type="NCBI Taxonomy" id="245834"/>
    <lineage>
        <taxon>Eukaryota</taxon>
        <taxon>Fungi</taxon>
        <taxon>Dikarya</taxon>
        <taxon>Ascomycota</taxon>
        <taxon>Pezizomycotina</taxon>
        <taxon>Dothideomycetes</taxon>
        <taxon>Dothideomycetidae</taxon>
        <taxon>Mycosphaerellales</taxon>
        <taxon>Teratosphaeriaceae</taxon>
        <taxon>Neohortaea</taxon>
    </lineage>
</organism>
<dbReference type="Gene3D" id="3.90.550.20">
    <property type="match status" value="1"/>
</dbReference>
<evidence type="ECO:0008006" key="3">
    <source>
        <dbReference type="Google" id="ProtNLM"/>
    </source>
</evidence>
<dbReference type="OrthoDB" id="409543at2759"/>
<dbReference type="GO" id="GO:0016757">
    <property type="term" value="F:glycosyltransferase activity"/>
    <property type="evidence" value="ECO:0007669"/>
    <property type="project" value="InterPro"/>
</dbReference>
<dbReference type="InterPro" id="IPR008441">
    <property type="entry name" value="AfumC-like_glycosyl_Trfase"/>
</dbReference>